<dbReference type="Proteomes" id="UP000835052">
    <property type="component" value="Unassembled WGS sequence"/>
</dbReference>
<feature type="compositionally biased region" description="Basic and acidic residues" evidence="1">
    <location>
        <begin position="940"/>
        <end position="953"/>
    </location>
</feature>
<keyword evidence="3" id="KW-1185">Reference proteome</keyword>
<feature type="region of interest" description="Disordered" evidence="1">
    <location>
        <begin position="271"/>
        <end position="302"/>
    </location>
</feature>
<comment type="caution">
    <text evidence="2">The sequence shown here is derived from an EMBL/GenBank/DDBJ whole genome shotgun (WGS) entry which is preliminary data.</text>
</comment>
<sequence>MDDANHFFALYDSDLEKDDDVDEPPRNSSGSGETQAKTVYKIEPLRTTLSSEVVLMIDGRDEFKSLIETFAVHFLGLNNEFETKLLSCQSYDDIKKFVFKREEQFLPQNLAEKLWEIPPLAETLCRFDRQLVRALGRAAGIRTPAPLDEGNMFIEAIAHLRSKRASVGMQKSLGDLFREKAELDAENEKRCHEETARQLSDFDASEMLINAMQKIVLDDIEVERSQSRPTSPTRNFRRRLSEVSSISDADADRLVEEMCKCIESVTISADVHDLPEEAGEAEEAPPKEELFSEPLDDDSDEDSFDVLEWFSSRPDDSQFVEKSNYEPPPRKIPRIDCCDVTEEAADEFLDDENEEEKDLQTEEVAEDNSQHASWGSRLQELRQEFLSSTASAVFLGARISLAEDESEEQNEYLEEDEVEVQAETLPVEPQALPDEEETKPELQPDVVIQTPAPQDDGFCPGQVDLRDTISEVANILSVVPSILTDEKKDEKPEVAPAPRIIRKRRCPLKNPIEVLRNVVRCVVQKTSTIEEKRQARNDFDELYKQSFRDKRTKTDLKYGKLRWVPEWFALYEDMCCKMRFPFPVSVSPFGSCLKGSRATSGKKMRVKFVDFDDERNTIRFYFRPSLELPRLDPSQSFCVPVDDGCSFYTDASMNLGTRYYRLQRPTFLKSGYRKTDIPEIPIIEDYVQRKLAYDRCTSLFVVIPYYSKGIKPVYDISGFDSFAERHHCLFSALGRTYDDSQLATLGNVLLERLISVFAVTSYKPYIDSSRRKSIQASIRYKGLGDMASILVIGDSFLADFRKDVFTNVEISLIPIHIEKRALDILQVVLYKVLSHTETFIEKIVFAFSAENLTEQNIEDFVDFIRFLNVILSVAAKFKKQPLVKLFWMHPFEQREFDGRKLYRQNFRNEKIVVLDVWRFYKAPRLRAEPEEKAPKKKGRLSKEQMREIEERTKRNSAKVKEALLSAFVHLLRKRVGATVAGQFFKVAPRKVTDYSEDKDYPPQK</sequence>
<gene>
    <name evidence="2" type="ORF">CAUJ_LOCUS6283</name>
</gene>
<feature type="compositionally biased region" description="Polar residues" evidence="1">
    <location>
        <begin position="26"/>
        <end position="37"/>
    </location>
</feature>
<dbReference type="EMBL" id="CAJGYM010000015">
    <property type="protein sequence ID" value="CAD6190364.1"/>
    <property type="molecule type" value="Genomic_DNA"/>
</dbReference>
<feature type="compositionally biased region" description="Acidic residues" evidence="1">
    <location>
        <begin position="348"/>
        <end position="366"/>
    </location>
</feature>
<organism evidence="2 3">
    <name type="scientific">Caenorhabditis auriculariae</name>
    <dbReference type="NCBI Taxonomy" id="2777116"/>
    <lineage>
        <taxon>Eukaryota</taxon>
        <taxon>Metazoa</taxon>
        <taxon>Ecdysozoa</taxon>
        <taxon>Nematoda</taxon>
        <taxon>Chromadorea</taxon>
        <taxon>Rhabditida</taxon>
        <taxon>Rhabditina</taxon>
        <taxon>Rhabditomorpha</taxon>
        <taxon>Rhabditoidea</taxon>
        <taxon>Rhabditidae</taxon>
        <taxon>Peloderinae</taxon>
        <taxon>Caenorhabditis</taxon>
    </lineage>
</organism>
<proteinExistence type="predicted"/>
<name>A0A8S1H518_9PELO</name>
<evidence type="ECO:0000313" key="3">
    <source>
        <dbReference type="Proteomes" id="UP000835052"/>
    </source>
</evidence>
<evidence type="ECO:0000313" key="2">
    <source>
        <dbReference type="EMBL" id="CAD6190364.1"/>
    </source>
</evidence>
<dbReference type="AlphaFoldDB" id="A0A8S1H518"/>
<feature type="region of interest" description="Disordered" evidence="1">
    <location>
        <begin position="16"/>
        <end position="37"/>
    </location>
</feature>
<reference evidence="2" key="1">
    <citation type="submission" date="2020-10" db="EMBL/GenBank/DDBJ databases">
        <authorList>
            <person name="Kikuchi T."/>
        </authorList>
    </citation>
    <scope>NUCLEOTIDE SEQUENCE</scope>
    <source>
        <strain evidence="2">NKZ352</strain>
    </source>
</reference>
<feature type="region of interest" description="Disordered" evidence="1">
    <location>
        <begin position="930"/>
        <end position="953"/>
    </location>
</feature>
<feature type="region of interest" description="Disordered" evidence="1">
    <location>
        <begin position="348"/>
        <end position="372"/>
    </location>
</feature>
<protein>
    <submittedName>
        <fullName evidence="2">Uncharacterized protein</fullName>
    </submittedName>
</protein>
<evidence type="ECO:0000256" key="1">
    <source>
        <dbReference type="SAM" id="MobiDB-lite"/>
    </source>
</evidence>
<accession>A0A8S1H518</accession>